<feature type="domain" description="FIP-RBD" evidence="3">
    <location>
        <begin position="1"/>
        <end position="47"/>
    </location>
</feature>
<dbReference type="EMBL" id="UZAM01000954">
    <property type="protein sequence ID" value="VDO83151.1"/>
    <property type="molecule type" value="Genomic_DNA"/>
</dbReference>
<dbReference type="InterPro" id="IPR019018">
    <property type="entry name" value="Rab-bd_FIP-RBD"/>
</dbReference>
<dbReference type="SUPFAM" id="SSF144270">
    <property type="entry name" value="Eferin C-derminal domain-like"/>
    <property type="match status" value="1"/>
</dbReference>
<sequence>MQELIEIVEEQKVLLSRQHNRVRELEEYIDRLVFKVMASHPELLQIPDNNFRSGVR</sequence>
<organism evidence="6">
    <name type="scientific">Soboliphyme baturini</name>
    <dbReference type="NCBI Taxonomy" id="241478"/>
    <lineage>
        <taxon>Eukaryota</taxon>
        <taxon>Metazoa</taxon>
        <taxon>Ecdysozoa</taxon>
        <taxon>Nematoda</taxon>
        <taxon>Enoplea</taxon>
        <taxon>Dorylaimia</taxon>
        <taxon>Dioctophymatida</taxon>
        <taxon>Dioctophymatoidea</taxon>
        <taxon>Soboliphymatidae</taxon>
        <taxon>Soboliphyme</taxon>
    </lineage>
</organism>
<dbReference type="GO" id="GO:0045055">
    <property type="term" value="P:regulated exocytosis"/>
    <property type="evidence" value="ECO:0007669"/>
    <property type="project" value="TreeGrafter"/>
</dbReference>
<keyword evidence="5" id="KW-1185">Reference proteome</keyword>
<evidence type="ECO:0000313" key="4">
    <source>
        <dbReference type="EMBL" id="VDO83151.1"/>
    </source>
</evidence>
<dbReference type="InterPro" id="IPR037245">
    <property type="entry name" value="FIP-RBD_C_sf"/>
</dbReference>
<dbReference type="Gene3D" id="1.20.5.2440">
    <property type="match status" value="1"/>
</dbReference>
<accession>A0A183I9V6</accession>
<keyword evidence="1" id="KW-0813">Transport</keyword>
<keyword evidence="2" id="KW-0597">Phosphoprotein</keyword>
<evidence type="ECO:0000313" key="6">
    <source>
        <dbReference type="WBParaSite" id="SBAD_0000041901-mRNA-1"/>
    </source>
</evidence>
<reference evidence="6" key="1">
    <citation type="submission" date="2016-06" db="UniProtKB">
        <authorList>
            <consortium name="WormBaseParasite"/>
        </authorList>
    </citation>
    <scope>IDENTIFICATION</scope>
</reference>
<dbReference type="Pfam" id="PF09457">
    <property type="entry name" value="RBD-FIP"/>
    <property type="match status" value="1"/>
</dbReference>
<dbReference type="InterPro" id="IPR037789">
    <property type="entry name" value="FIP_classI"/>
</dbReference>
<dbReference type="WBParaSite" id="SBAD_0000041901-mRNA-1">
    <property type="protein sequence ID" value="SBAD_0000041901-mRNA-1"/>
    <property type="gene ID" value="SBAD_0000041901"/>
</dbReference>
<dbReference type="GO" id="GO:0031267">
    <property type="term" value="F:small GTPase binding"/>
    <property type="evidence" value="ECO:0007669"/>
    <property type="project" value="InterPro"/>
</dbReference>
<evidence type="ECO:0000256" key="1">
    <source>
        <dbReference type="ARBA" id="ARBA00022448"/>
    </source>
</evidence>
<dbReference type="OrthoDB" id="8956628at2759"/>
<proteinExistence type="predicted"/>
<evidence type="ECO:0000259" key="3">
    <source>
        <dbReference type="PROSITE" id="PS51511"/>
    </source>
</evidence>
<name>A0A183I9V6_9BILA</name>
<evidence type="ECO:0000313" key="5">
    <source>
        <dbReference type="Proteomes" id="UP000270296"/>
    </source>
</evidence>
<dbReference type="PANTHER" id="PTHR15746">
    <property type="entry name" value="RAB11-RELATED"/>
    <property type="match status" value="1"/>
</dbReference>
<dbReference type="AlphaFoldDB" id="A0A183I9V6"/>
<reference evidence="4 5" key="2">
    <citation type="submission" date="2018-11" db="EMBL/GenBank/DDBJ databases">
        <authorList>
            <consortium name="Pathogen Informatics"/>
        </authorList>
    </citation>
    <scope>NUCLEOTIDE SEQUENCE [LARGE SCALE GENOMIC DNA]</scope>
</reference>
<dbReference type="PROSITE" id="PS51511">
    <property type="entry name" value="FIP_RBD"/>
    <property type="match status" value="1"/>
</dbReference>
<dbReference type="PANTHER" id="PTHR15746:SF23">
    <property type="entry name" value="RAB11 INTERACTING PROTEIN, ISOFORM A"/>
    <property type="match status" value="1"/>
</dbReference>
<dbReference type="Proteomes" id="UP000270296">
    <property type="component" value="Unassembled WGS sequence"/>
</dbReference>
<gene>
    <name evidence="4" type="ORF">SBAD_LOCUS400</name>
</gene>
<evidence type="ECO:0000256" key="2">
    <source>
        <dbReference type="ARBA" id="ARBA00022553"/>
    </source>
</evidence>
<protein>
    <submittedName>
        <fullName evidence="6">FIP-RBD domain-containing protein</fullName>
    </submittedName>
</protein>